<proteinExistence type="predicted"/>
<dbReference type="AlphaFoldDB" id="A0A9D4DBG0"/>
<evidence type="ECO:0000313" key="2">
    <source>
        <dbReference type="Proteomes" id="UP000828390"/>
    </source>
</evidence>
<keyword evidence="2" id="KW-1185">Reference proteome</keyword>
<gene>
    <name evidence="1" type="ORF">DPMN_047998</name>
</gene>
<reference evidence="1" key="1">
    <citation type="journal article" date="2019" name="bioRxiv">
        <title>The Genome of the Zebra Mussel, Dreissena polymorpha: A Resource for Invasive Species Research.</title>
        <authorList>
            <person name="McCartney M.A."/>
            <person name="Auch B."/>
            <person name="Kono T."/>
            <person name="Mallez S."/>
            <person name="Zhang Y."/>
            <person name="Obille A."/>
            <person name="Becker A."/>
            <person name="Abrahante J.E."/>
            <person name="Garbe J."/>
            <person name="Badalamenti J.P."/>
            <person name="Herman A."/>
            <person name="Mangelson H."/>
            <person name="Liachko I."/>
            <person name="Sullivan S."/>
            <person name="Sone E.D."/>
            <person name="Koren S."/>
            <person name="Silverstein K.A.T."/>
            <person name="Beckman K.B."/>
            <person name="Gohl D.M."/>
        </authorList>
    </citation>
    <scope>NUCLEOTIDE SEQUENCE</scope>
    <source>
        <strain evidence="1">Duluth1</strain>
        <tissue evidence="1">Whole animal</tissue>
    </source>
</reference>
<dbReference type="EMBL" id="JAIWYP010000011">
    <property type="protein sequence ID" value="KAH3741276.1"/>
    <property type="molecule type" value="Genomic_DNA"/>
</dbReference>
<comment type="caution">
    <text evidence="1">The sequence shown here is derived from an EMBL/GenBank/DDBJ whole genome shotgun (WGS) entry which is preliminary data.</text>
</comment>
<dbReference type="Proteomes" id="UP000828390">
    <property type="component" value="Unassembled WGS sequence"/>
</dbReference>
<reference evidence="1" key="2">
    <citation type="submission" date="2020-11" db="EMBL/GenBank/DDBJ databases">
        <authorList>
            <person name="McCartney M.A."/>
            <person name="Auch B."/>
            <person name="Kono T."/>
            <person name="Mallez S."/>
            <person name="Becker A."/>
            <person name="Gohl D.M."/>
            <person name="Silverstein K.A.T."/>
            <person name="Koren S."/>
            <person name="Bechman K.B."/>
            <person name="Herman A."/>
            <person name="Abrahante J.E."/>
            <person name="Garbe J."/>
        </authorList>
    </citation>
    <scope>NUCLEOTIDE SEQUENCE</scope>
    <source>
        <strain evidence="1">Duluth1</strain>
        <tissue evidence="1">Whole animal</tissue>
    </source>
</reference>
<organism evidence="1 2">
    <name type="scientific">Dreissena polymorpha</name>
    <name type="common">Zebra mussel</name>
    <name type="synonym">Mytilus polymorpha</name>
    <dbReference type="NCBI Taxonomy" id="45954"/>
    <lineage>
        <taxon>Eukaryota</taxon>
        <taxon>Metazoa</taxon>
        <taxon>Spiralia</taxon>
        <taxon>Lophotrochozoa</taxon>
        <taxon>Mollusca</taxon>
        <taxon>Bivalvia</taxon>
        <taxon>Autobranchia</taxon>
        <taxon>Heteroconchia</taxon>
        <taxon>Euheterodonta</taxon>
        <taxon>Imparidentia</taxon>
        <taxon>Neoheterodontei</taxon>
        <taxon>Myida</taxon>
        <taxon>Dreissenoidea</taxon>
        <taxon>Dreissenidae</taxon>
        <taxon>Dreissena</taxon>
    </lineage>
</organism>
<protein>
    <submittedName>
        <fullName evidence="1">Uncharacterized protein</fullName>
    </submittedName>
</protein>
<sequence length="118" mass="13836">MRKRKEMKAAGHRLFHYVTALNSALMNILSLHPSIETTWFFNVSVFALTKNQQRIIFYIYDDINNVFSDHRTNRRKKTTIDIHDTVEITGLHVFINSKKVNFNIKLAAISHSIYLDVK</sequence>
<name>A0A9D4DBG0_DREPO</name>
<accession>A0A9D4DBG0</accession>
<evidence type="ECO:0000313" key="1">
    <source>
        <dbReference type="EMBL" id="KAH3741276.1"/>
    </source>
</evidence>